<dbReference type="GO" id="GO:0015035">
    <property type="term" value="F:protein-disulfide reductase activity"/>
    <property type="evidence" value="ECO:0007669"/>
    <property type="project" value="UniProtKB-UniRule"/>
</dbReference>
<name>A0A1F5NP73_9BACT</name>
<comment type="caution">
    <text evidence="11">The sequence shown here is derived from an EMBL/GenBank/DDBJ whole genome shotgun (WGS) entry which is preliminary data.</text>
</comment>
<dbReference type="STRING" id="1817824.A2751_05350"/>
<evidence type="ECO:0000313" key="11">
    <source>
        <dbReference type="EMBL" id="OGE79428.1"/>
    </source>
</evidence>
<evidence type="ECO:0000259" key="10">
    <source>
        <dbReference type="PROSITE" id="PS51352"/>
    </source>
</evidence>
<gene>
    <name evidence="11" type="ORF">A2751_05350</name>
</gene>
<evidence type="ECO:0000256" key="5">
    <source>
        <dbReference type="ARBA" id="ARBA00023284"/>
    </source>
</evidence>
<dbReference type="PRINTS" id="PR00421">
    <property type="entry name" value="THIOREDOXIN"/>
</dbReference>
<evidence type="ECO:0000256" key="7">
    <source>
        <dbReference type="PIRNR" id="PIRNR000077"/>
    </source>
</evidence>
<dbReference type="AlphaFoldDB" id="A0A1F5NP73"/>
<dbReference type="InterPro" id="IPR013766">
    <property type="entry name" value="Thioredoxin_domain"/>
</dbReference>
<keyword evidence="3" id="KW-0249">Electron transport</keyword>
<dbReference type="GO" id="GO:0045454">
    <property type="term" value="P:cell redox homeostasis"/>
    <property type="evidence" value="ECO:0007669"/>
    <property type="project" value="TreeGrafter"/>
</dbReference>
<feature type="site" description="Contributes to redox potential value" evidence="8">
    <location>
        <position position="31"/>
    </location>
</feature>
<feature type="active site" description="Nucleophile" evidence="8">
    <location>
        <position position="30"/>
    </location>
</feature>
<dbReference type="PANTHER" id="PTHR45663">
    <property type="entry name" value="GEO12009P1"/>
    <property type="match status" value="1"/>
</dbReference>
<accession>A0A1F5NP73</accession>
<evidence type="ECO:0000256" key="3">
    <source>
        <dbReference type="ARBA" id="ARBA00022982"/>
    </source>
</evidence>
<keyword evidence="4 9" id="KW-1015">Disulfide bond</keyword>
<evidence type="ECO:0000256" key="2">
    <source>
        <dbReference type="ARBA" id="ARBA00022448"/>
    </source>
</evidence>
<feature type="site" description="Contributes to redox potential value" evidence="8">
    <location>
        <position position="32"/>
    </location>
</feature>
<dbReference type="SUPFAM" id="SSF52833">
    <property type="entry name" value="Thioredoxin-like"/>
    <property type="match status" value="1"/>
</dbReference>
<dbReference type="PROSITE" id="PS51352">
    <property type="entry name" value="THIOREDOXIN_2"/>
    <property type="match status" value="1"/>
</dbReference>
<reference evidence="11 12" key="1">
    <citation type="journal article" date="2016" name="Nat. Commun.">
        <title>Thousands of microbial genomes shed light on interconnected biogeochemical processes in an aquifer system.</title>
        <authorList>
            <person name="Anantharaman K."/>
            <person name="Brown C.T."/>
            <person name="Hug L.A."/>
            <person name="Sharon I."/>
            <person name="Castelle C.J."/>
            <person name="Probst A.J."/>
            <person name="Thomas B.C."/>
            <person name="Singh A."/>
            <person name="Wilkins M.J."/>
            <person name="Karaoz U."/>
            <person name="Brodie E.L."/>
            <person name="Williams K.H."/>
            <person name="Hubbard S.S."/>
            <person name="Banfield J.F."/>
        </authorList>
    </citation>
    <scope>NUCLEOTIDE SEQUENCE [LARGE SCALE GENOMIC DNA]</scope>
</reference>
<dbReference type="NCBIfam" id="TIGR01068">
    <property type="entry name" value="thioredoxin"/>
    <property type="match status" value="1"/>
</dbReference>
<comment type="similarity">
    <text evidence="1 7">Belongs to the thioredoxin family.</text>
</comment>
<organism evidence="11 12">
    <name type="scientific">Candidatus Doudnabacteria bacterium RIFCSPHIGHO2_01_FULL_46_14</name>
    <dbReference type="NCBI Taxonomy" id="1817824"/>
    <lineage>
        <taxon>Bacteria</taxon>
        <taxon>Candidatus Doudnaibacteriota</taxon>
    </lineage>
</organism>
<evidence type="ECO:0000256" key="8">
    <source>
        <dbReference type="PIRSR" id="PIRSR000077-1"/>
    </source>
</evidence>
<evidence type="ECO:0000256" key="6">
    <source>
        <dbReference type="NCBIfam" id="TIGR01068"/>
    </source>
</evidence>
<dbReference type="Proteomes" id="UP000176864">
    <property type="component" value="Unassembled WGS sequence"/>
</dbReference>
<evidence type="ECO:0000256" key="9">
    <source>
        <dbReference type="PIRSR" id="PIRSR000077-4"/>
    </source>
</evidence>
<protein>
    <recommendedName>
        <fullName evidence="6 7">Thioredoxin</fullName>
    </recommendedName>
</protein>
<evidence type="ECO:0000313" key="12">
    <source>
        <dbReference type="Proteomes" id="UP000176864"/>
    </source>
</evidence>
<proteinExistence type="inferred from homology"/>
<dbReference type="EMBL" id="MFEK01000003">
    <property type="protein sequence ID" value="OGE79428.1"/>
    <property type="molecule type" value="Genomic_DNA"/>
</dbReference>
<dbReference type="InterPro" id="IPR005746">
    <property type="entry name" value="Thioredoxin"/>
</dbReference>
<evidence type="ECO:0000256" key="4">
    <source>
        <dbReference type="ARBA" id="ARBA00023157"/>
    </source>
</evidence>
<dbReference type="PANTHER" id="PTHR45663:SF11">
    <property type="entry name" value="GEO12009P1"/>
    <property type="match status" value="1"/>
</dbReference>
<keyword evidence="5 9" id="KW-0676">Redox-active center</keyword>
<feature type="domain" description="Thioredoxin" evidence="10">
    <location>
        <begin position="1"/>
        <end position="105"/>
    </location>
</feature>
<evidence type="ECO:0000256" key="1">
    <source>
        <dbReference type="ARBA" id="ARBA00008987"/>
    </source>
</evidence>
<dbReference type="FunFam" id="3.40.30.10:FF:000001">
    <property type="entry name" value="Thioredoxin"/>
    <property type="match status" value="1"/>
</dbReference>
<dbReference type="GO" id="GO:0005829">
    <property type="term" value="C:cytosol"/>
    <property type="evidence" value="ECO:0007669"/>
    <property type="project" value="TreeGrafter"/>
</dbReference>
<sequence length="105" mass="11869">MEATLNSDNFKTEVLESPIPVLVDFWAEWCAPCKLIAPALAEISQEYQGRLKIGKLNVDEFPELAQQYQVRGIPNMKIFKNGQIADEIVGAVPKQEIIKRLEKVI</sequence>
<dbReference type="Pfam" id="PF00085">
    <property type="entry name" value="Thioredoxin"/>
    <property type="match status" value="1"/>
</dbReference>
<dbReference type="PROSITE" id="PS00194">
    <property type="entry name" value="THIOREDOXIN_1"/>
    <property type="match status" value="1"/>
</dbReference>
<feature type="active site" description="Nucleophile" evidence="8">
    <location>
        <position position="33"/>
    </location>
</feature>
<dbReference type="CDD" id="cd02947">
    <property type="entry name" value="TRX_family"/>
    <property type="match status" value="1"/>
</dbReference>
<keyword evidence="2" id="KW-0813">Transport</keyword>
<dbReference type="InterPro" id="IPR036249">
    <property type="entry name" value="Thioredoxin-like_sf"/>
</dbReference>
<dbReference type="PIRSF" id="PIRSF000077">
    <property type="entry name" value="Thioredoxin"/>
    <property type="match status" value="1"/>
</dbReference>
<dbReference type="Gene3D" id="3.40.30.10">
    <property type="entry name" value="Glutaredoxin"/>
    <property type="match status" value="1"/>
</dbReference>
<dbReference type="InterPro" id="IPR017937">
    <property type="entry name" value="Thioredoxin_CS"/>
</dbReference>
<feature type="site" description="Deprotonates C-terminal active site Cys" evidence="8">
    <location>
        <position position="24"/>
    </location>
</feature>
<feature type="disulfide bond" description="Redox-active" evidence="9">
    <location>
        <begin position="30"/>
        <end position="33"/>
    </location>
</feature>